<gene>
    <name evidence="1" type="ORF">PROFUN_01344</name>
</gene>
<name>A0A2P6NZU7_9EUKA</name>
<accession>A0A2P6NZU7</accession>
<reference evidence="1 2" key="1">
    <citation type="journal article" date="2018" name="Genome Biol. Evol.">
        <title>Multiple Roots of Fruiting Body Formation in Amoebozoa.</title>
        <authorList>
            <person name="Hillmann F."/>
            <person name="Forbes G."/>
            <person name="Novohradska S."/>
            <person name="Ferling I."/>
            <person name="Riege K."/>
            <person name="Groth M."/>
            <person name="Westermann M."/>
            <person name="Marz M."/>
            <person name="Spaller T."/>
            <person name="Winckler T."/>
            <person name="Schaap P."/>
            <person name="Glockner G."/>
        </authorList>
    </citation>
    <scope>NUCLEOTIDE SEQUENCE [LARGE SCALE GENOMIC DNA]</scope>
    <source>
        <strain evidence="1 2">Jena</strain>
    </source>
</reference>
<organism evidence="1 2">
    <name type="scientific">Planoprotostelium fungivorum</name>
    <dbReference type="NCBI Taxonomy" id="1890364"/>
    <lineage>
        <taxon>Eukaryota</taxon>
        <taxon>Amoebozoa</taxon>
        <taxon>Evosea</taxon>
        <taxon>Variosea</taxon>
        <taxon>Cavosteliida</taxon>
        <taxon>Cavosteliaceae</taxon>
        <taxon>Planoprotostelium</taxon>
    </lineage>
</organism>
<dbReference type="InParanoid" id="A0A2P6NZU7"/>
<dbReference type="Proteomes" id="UP000241769">
    <property type="component" value="Unassembled WGS sequence"/>
</dbReference>
<protein>
    <submittedName>
        <fullName evidence="1">Uncharacterized protein</fullName>
    </submittedName>
</protein>
<sequence>MPGKTKPTNMATSVNNARRLNLAMGFITFPITVENTNEHNQQCCFFCHKFIAPKTSHEHFGLEEMCIEIDKECKGSQHHSEADKLRWNTQKDLEDPRIQPYGLLNVPLSHQEELRCCLLSCHQFESPCVTKSKLCISHARDLNPSRSKLEKSNLSFIKSSHITLIVMPGKTKPNNMATGINNARRLNLAMGFITFPITVPNINKHNQQQAMNTSALRRCVSQSIKNAKAPNVSVTSKVFESEEDLLYNDPSAIVSQVCFQNSFSGTITRIDFMVAVVLSPVPIRSGMFSPKLEIWGKSNHCNQGNYLVHLDITLGKMKLECELRELYL</sequence>
<dbReference type="EMBL" id="MDYQ01000003">
    <property type="protein sequence ID" value="PRP89481.1"/>
    <property type="molecule type" value="Genomic_DNA"/>
</dbReference>
<evidence type="ECO:0000313" key="1">
    <source>
        <dbReference type="EMBL" id="PRP89481.1"/>
    </source>
</evidence>
<evidence type="ECO:0000313" key="2">
    <source>
        <dbReference type="Proteomes" id="UP000241769"/>
    </source>
</evidence>
<dbReference type="AlphaFoldDB" id="A0A2P6NZU7"/>
<comment type="caution">
    <text evidence="1">The sequence shown here is derived from an EMBL/GenBank/DDBJ whole genome shotgun (WGS) entry which is preliminary data.</text>
</comment>
<proteinExistence type="predicted"/>
<keyword evidence="2" id="KW-1185">Reference proteome</keyword>